<keyword evidence="1" id="KW-0812">Transmembrane</keyword>
<reference evidence="2" key="1">
    <citation type="journal article" date="2021" name="Proc. Natl. Acad. Sci. U.S.A.">
        <title>A Catalog of Tens of Thousands of Viruses from Human Metagenomes Reveals Hidden Associations with Chronic Diseases.</title>
        <authorList>
            <person name="Tisza M.J."/>
            <person name="Buck C.B."/>
        </authorList>
    </citation>
    <scope>NUCLEOTIDE SEQUENCE</scope>
    <source>
        <strain evidence="2">Ctuim2</strain>
    </source>
</reference>
<sequence>MIKKIKNIAIKLRDSISSDFPYEYVILILILGLLLAGYIFLLVFL</sequence>
<keyword evidence="1" id="KW-0472">Membrane</keyword>
<feature type="transmembrane region" description="Helical" evidence="1">
    <location>
        <begin position="21"/>
        <end position="44"/>
    </location>
</feature>
<name>A0A8S5SD12_9CAUD</name>
<accession>A0A8S5SD12</accession>
<organism evidence="2">
    <name type="scientific">Myoviridae sp. ctuim2</name>
    <dbReference type="NCBI Taxonomy" id="2827717"/>
    <lineage>
        <taxon>Viruses</taxon>
        <taxon>Duplodnaviria</taxon>
        <taxon>Heunggongvirae</taxon>
        <taxon>Uroviricota</taxon>
        <taxon>Caudoviricetes</taxon>
    </lineage>
</organism>
<evidence type="ECO:0000256" key="1">
    <source>
        <dbReference type="SAM" id="Phobius"/>
    </source>
</evidence>
<proteinExistence type="predicted"/>
<protein>
    <submittedName>
        <fullName evidence="2">Uncharacterized protein</fullName>
    </submittedName>
</protein>
<dbReference type="EMBL" id="BK032575">
    <property type="protein sequence ID" value="DAF48841.1"/>
    <property type="molecule type" value="Genomic_DNA"/>
</dbReference>
<evidence type="ECO:0000313" key="2">
    <source>
        <dbReference type="EMBL" id="DAF48841.1"/>
    </source>
</evidence>
<keyword evidence="1" id="KW-1133">Transmembrane helix</keyword>